<feature type="compositionally biased region" description="Polar residues" evidence="7">
    <location>
        <begin position="1"/>
        <end position="31"/>
    </location>
</feature>
<feature type="transmembrane region" description="Helical" evidence="8">
    <location>
        <begin position="410"/>
        <end position="431"/>
    </location>
</feature>
<dbReference type="PANTHER" id="PTHR31326:SF1">
    <property type="entry name" value="PROTEIN CLT2, CHLOROPLASTIC"/>
    <property type="match status" value="1"/>
</dbReference>
<proteinExistence type="inferred from homology"/>
<feature type="region of interest" description="Disordered" evidence="7">
    <location>
        <begin position="67"/>
        <end position="91"/>
    </location>
</feature>
<reference evidence="9 10" key="1">
    <citation type="submission" date="2011-02" db="EMBL/GenBank/DDBJ databases">
        <title>The Genome Sequence of Sphaeroforma arctica JP610.</title>
        <authorList>
            <consortium name="The Broad Institute Genome Sequencing Platform"/>
            <person name="Russ C."/>
            <person name="Cuomo C."/>
            <person name="Young S.K."/>
            <person name="Zeng Q."/>
            <person name="Gargeya S."/>
            <person name="Alvarado L."/>
            <person name="Berlin A."/>
            <person name="Chapman S.B."/>
            <person name="Chen Z."/>
            <person name="Freedman E."/>
            <person name="Gellesch M."/>
            <person name="Goldberg J."/>
            <person name="Griggs A."/>
            <person name="Gujja S."/>
            <person name="Heilman E."/>
            <person name="Heiman D."/>
            <person name="Howarth C."/>
            <person name="Mehta T."/>
            <person name="Neiman D."/>
            <person name="Pearson M."/>
            <person name="Roberts A."/>
            <person name="Saif S."/>
            <person name="Shea T."/>
            <person name="Shenoy N."/>
            <person name="Sisk P."/>
            <person name="Stolte C."/>
            <person name="Sykes S."/>
            <person name="White J."/>
            <person name="Yandava C."/>
            <person name="Burger G."/>
            <person name="Gray M.W."/>
            <person name="Holland P.W.H."/>
            <person name="King N."/>
            <person name="Lang F.B.F."/>
            <person name="Roger A.J."/>
            <person name="Ruiz-Trillo I."/>
            <person name="Haas B."/>
            <person name="Nusbaum C."/>
            <person name="Birren B."/>
        </authorList>
    </citation>
    <scope>NUCLEOTIDE SEQUENCE [LARGE SCALE GENOMIC DNA]</scope>
    <source>
        <strain evidence="9 10">JP610</strain>
    </source>
</reference>
<evidence type="ECO:0000256" key="8">
    <source>
        <dbReference type="SAM" id="Phobius"/>
    </source>
</evidence>
<gene>
    <name evidence="9" type="ORF">SARC_05195</name>
</gene>
<dbReference type="GeneID" id="25905699"/>
<comment type="subcellular location">
    <subcellularLocation>
        <location evidence="1">Membrane</location>
        <topology evidence="1">Multi-pass membrane protein</topology>
    </subcellularLocation>
</comment>
<protein>
    <recommendedName>
        <fullName evidence="11">EamA domain-containing protein</fullName>
    </recommendedName>
</protein>
<feature type="compositionally biased region" description="Basic and acidic residues" evidence="7">
    <location>
        <begin position="67"/>
        <end position="77"/>
    </location>
</feature>
<evidence type="ECO:0008006" key="11">
    <source>
        <dbReference type="Google" id="ProtNLM"/>
    </source>
</evidence>
<feature type="transmembrane region" description="Helical" evidence="8">
    <location>
        <begin position="102"/>
        <end position="120"/>
    </location>
</feature>
<keyword evidence="10" id="KW-1185">Reference proteome</keyword>
<evidence type="ECO:0000256" key="3">
    <source>
        <dbReference type="ARBA" id="ARBA00022448"/>
    </source>
</evidence>
<accession>A0A0L0G079</accession>
<evidence type="ECO:0000256" key="7">
    <source>
        <dbReference type="SAM" id="MobiDB-lite"/>
    </source>
</evidence>
<dbReference type="GO" id="GO:0016020">
    <property type="term" value="C:membrane"/>
    <property type="evidence" value="ECO:0007669"/>
    <property type="project" value="UniProtKB-SubCell"/>
</dbReference>
<evidence type="ECO:0000256" key="5">
    <source>
        <dbReference type="ARBA" id="ARBA00022989"/>
    </source>
</evidence>
<feature type="transmembrane region" description="Helical" evidence="8">
    <location>
        <begin position="225"/>
        <end position="246"/>
    </location>
</feature>
<dbReference type="PANTHER" id="PTHR31326">
    <property type="entry name" value="PROTEIN CLT2, CHLOROPLASTIC"/>
    <property type="match status" value="1"/>
</dbReference>
<evidence type="ECO:0000256" key="4">
    <source>
        <dbReference type="ARBA" id="ARBA00022692"/>
    </source>
</evidence>
<feature type="transmembrane region" description="Helical" evidence="8">
    <location>
        <begin position="258"/>
        <end position="276"/>
    </location>
</feature>
<name>A0A0L0G079_9EUKA</name>
<comment type="similarity">
    <text evidence="2">Belongs to the CRT-like transporter family.</text>
</comment>
<keyword evidence="5 8" id="KW-1133">Transmembrane helix</keyword>
<dbReference type="RefSeq" id="XP_014156424.1">
    <property type="nucleotide sequence ID" value="XM_014300949.1"/>
</dbReference>
<dbReference type="EMBL" id="KQ241919">
    <property type="protein sequence ID" value="KNC82522.1"/>
    <property type="molecule type" value="Genomic_DNA"/>
</dbReference>
<feature type="region of interest" description="Disordered" evidence="7">
    <location>
        <begin position="1"/>
        <end position="51"/>
    </location>
</feature>
<keyword evidence="6 8" id="KW-0472">Membrane</keyword>
<evidence type="ECO:0000313" key="9">
    <source>
        <dbReference type="EMBL" id="KNC82522.1"/>
    </source>
</evidence>
<evidence type="ECO:0000256" key="2">
    <source>
        <dbReference type="ARBA" id="ARBA00006690"/>
    </source>
</evidence>
<organism evidence="9 10">
    <name type="scientific">Sphaeroforma arctica JP610</name>
    <dbReference type="NCBI Taxonomy" id="667725"/>
    <lineage>
        <taxon>Eukaryota</taxon>
        <taxon>Ichthyosporea</taxon>
        <taxon>Ichthyophonida</taxon>
        <taxon>Sphaeroforma</taxon>
    </lineage>
</organism>
<feature type="compositionally biased region" description="Basic and acidic residues" evidence="7">
    <location>
        <begin position="36"/>
        <end position="45"/>
    </location>
</feature>
<feature type="transmembrane region" description="Helical" evidence="8">
    <location>
        <begin position="288"/>
        <end position="308"/>
    </location>
</feature>
<dbReference type="SUPFAM" id="SSF103481">
    <property type="entry name" value="Multidrug resistance efflux transporter EmrE"/>
    <property type="match status" value="1"/>
</dbReference>
<dbReference type="AlphaFoldDB" id="A0A0L0G079"/>
<feature type="transmembrane region" description="Helical" evidence="8">
    <location>
        <begin position="197"/>
        <end position="218"/>
    </location>
</feature>
<sequence>MPSAPANSNGERQPLLSPSHSNKNTSTQVLSPNKEITAERRDSDRSILFSPSLNEAEREALIEQKEYERRRRDEQSRRRSSNVVDVSEATESVKEAQESSNAFVISFVLMVVVGLGNKIFNKLETIPMHNYPFFISLYTVFIYVPVSFAYIIPMIMFGNQITKEERQIPQKTFFVMGALDSISSTMMTFATNSLDGSLVIMLQQVAIPVSMILSYFLMGAKYNRFHILGACTVIIGLLVVLLPQFFGSGASMSLAQLGWVFVMVFACIPMTLSSVYKEEALGDQEIDPIYLNGWVAVWQLLVGLPLAIPAAYTVPGGSITKIPDMLAGGLKCYLGINSIYEASEGVTVDDCGMAPLYVNIYCVLNLGYNILMILILKYGNANLLWLAMALMVPMGSAAFAMPFMPGYKPLGVNGYIGLFVIVSGLAMYRFSHLFTSLFNRMLGVTKLPITTDKIKKRGINHLLHQRGDFMDVTQFIWEDYSYSVEEQLRDLKKDTESIRSGYLGRLGIRSPSIGNSPLLDGGSYSSLSQGQSYVTNTL</sequence>
<dbReference type="InterPro" id="IPR013936">
    <property type="entry name" value="CRT-like"/>
</dbReference>
<feature type="transmembrane region" description="Helical" evidence="8">
    <location>
        <begin position="356"/>
        <end position="376"/>
    </location>
</feature>
<dbReference type="InterPro" id="IPR037185">
    <property type="entry name" value="EmrE-like"/>
</dbReference>
<dbReference type="Pfam" id="PF08627">
    <property type="entry name" value="CRT-like"/>
    <property type="match status" value="1"/>
</dbReference>
<feature type="transmembrane region" description="Helical" evidence="8">
    <location>
        <begin position="383"/>
        <end position="404"/>
    </location>
</feature>
<dbReference type="Proteomes" id="UP000054560">
    <property type="component" value="Unassembled WGS sequence"/>
</dbReference>
<evidence type="ECO:0000313" key="10">
    <source>
        <dbReference type="Proteomes" id="UP000054560"/>
    </source>
</evidence>
<dbReference type="OrthoDB" id="416555at2759"/>
<keyword evidence="3" id="KW-0813">Transport</keyword>
<dbReference type="eggNOG" id="ENOG502QR5M">
    <property type="taxonomic scope" value="Eukaryota"/>
</dbReference>
<evidence type="ECO:0000256" key="6">
    <source>
        <dbReference type="ARBA" id="ARBA00023136"/>
    </source>
</evidence>
<feature type="transmembrane region" description="Helical" evidence="8">
    <location>
        <begin position="132"/>
        <end position="152"/>
    </location>
</feature>
<evidence type="ECO:0000256" key="1">
    <source>
        <dbReference type="ARBA" id="ARBA00004141"/>
    </source>
</evidence>
<keyword evidence="4 8" id="KW-0812">Transmembrane</keyword>